<evidence type="ECO:0000313" key="1">
    <source>
        <dbReference type="EMBL" id="MEQ6889158.1"/>
    </source>
</evidence>
<sequence length="42" mass="4656">MISAWKRYAVYIALSFVILGAMEYARADAPLETPRQAAVGVR</sequence>
<dbReference type="EMBL" id="JBEGCI010000008">
    <property type="protein sequence ID" value="MEQ6889158.1"/>
    <property type="molecule type" value="Genomic_DNA"/>
</dbReference>
<accession>A0ABV1N5Z0</accession>
<gene>
    <name evidence="1" type="ORF">ABE957_10780</name>
</gene>
<evidence type="ECO:0000313" key="2">
    <source>
        <dbReference type="Proteomes" id="UP001472978"/>
    </source>
</evidence>
<dbReference type="RefSeq" id="WP_349758694.1">
    <property type="nucleotide sequence ID" value="NZ_JBEGCI010000008.1"/>
</dbReference>
<organism evidence="1 2">
    <name type="scientific">Halomonas pelophila</name>
    <dbReference type="NCBI Taxonomy" id="3151122"/>
    <lineage>
        <taxon>Bacteria</taxon>
        <taxon>Pseudomonadati</taxon>
        <taxon>Pseudomonadota</taxon>
        <taxon>Gammaproteobacteria</taxon>
        <taxon>Oceanospirillales</taxon>
        <taxon>Halomonadaceae</taxon>
        <taxon>Halomonas</taxon>
    </lineage>
</organism>
<keyword evidence="2" id="KW-1185">Reference proteome</keyword>
<dbReference type="Proteomes" id="UP001472978">
    <property type="component" value="Unassembled WGS sequence"/>
</dbReference>
<name>A0ABV1N5Z0_9GAMM</name>
<proteinExistence type="predicted"/>
<protein>
    <submittedName>
        <fullName evidence="1">Uncharacterized protein</fullName>
    </submittedName>
</protein>
<comment type="caution">
    <text evidence="1">The sequence shown here is derived from an EMBL/GenBank/DDBJ whole genome shotgun (WGS) entry which is preliminary data.</text>
</comment>
<reference evidence="1 2" key="1">
    <citation type="submission" date="2024-05" db="EMBL/GenBank/DDBJ databases">
        <title>Halomonas sp. CS7 16S ribosomal RNA gene Genome sequencing and assembly.</title>
        <authorList>
            <person name="Yook S."/>
        </authorList>
    </citation>
    <scope>NUCLEOTIDE SEQUENCE [LARGE SCALE GENOMIC DNA]</scope>
    <source>
        <strain evidence="1 2">CS7</strain>
    </source>
</reference>